<name>A0A8I6R8Q8_CIMLE</name>
<protein>
    <submittedName>
        <fullName evidence="1">Uncharacterized protein</fullName>
    </submittedName>
</protein>
<dbReference type="RefSeq" id="XP_014239348.1">
    <property type="nucleotide sequence ID" value="XM_014383862.2"/>
</dbReference>
<organism evidence="1 2">
    <name type="scientific">Cimex lectularius</name>
    <name type="common">Bed bug</name>
    <name type="synonym">Acanthia lectularia</name>
    <dbReference type="NCBI Taxonomy" id="79782"/>
    <lineage>
        <taxon>Eukaryota</taxon>
        <taxon>Metazoa</taxon>
        <taxon>Ecdysozoa</taxon>
        <taxon>Arthropoda</taxon>
        <taxon>Hexapoda</taxon>
        <taxon>Insecta</taxon>
        <taxon>Pterygota</taxon>
        <taxon>Neoptera</taxon>
        <taxon>Paraneoptera</taxon>
        <taxon>Hemiptera</taxon>
        <taxon>Heteroptera</taxon>
        <taxon>Panheteroptera</taxon>
        <taxon>Cimicomorpha</taxon>
        <taxon>Cimicidae</taxon>
        <taxon>Cimex</taxon>
    </lineage>
</organism>
<evidence type="ECO:0000313" key="2">
    <source>
        <dbReference type="Proteomes" id="UP000494040"/>
    </source>
</evidence>
<proteinExistence type="predicted"/>
<accession>A0A8I6R8Q8</accession>
<dbReference type="AlphaFoldDB" id="A0A8I6R8Q8"/>
<reference evidence="1" key="1">
    <citation type="submission" date="2022-01" db="UniProtKB">
        <authorList>
            <consortium name="EnsemblMetazoa"/>
        </authorList>
    </citation>
    <scope>IDENTIFICATION</scope>
</reference>
<evidence type="ECO:0000313" key="1">
    <source>
        <dbReference type="EnsemblMetazoa" id="XP_014239348.1"/>
    </source>
</evidence>
<dbReference type="Proteomes" id="UP000494040">
    <property type="component" value="Unassembled WGS sequence"/>
</dbReference>
<dbReference type="EnsemblMetazoa" id="XM_014383862.2">
    <property type="protein sequence ID" value="XP_014239348.1"/>
    <property type="gene ID" value="LOC106660859"/>
</dbReference>
<keyword evidence="2" id="KW-1185">Reference proteome</keyword>
<dbReference type="KEGG" id="clec:106660859"/>
<dbReference type="GeneID" id="106660859"/>
<sequence length="298" mass="34512">MEMELHSWQNVLRICEDAAACVQERTSEQLDTVLTILKIICSGLPGETSASFYLKVLHPEECLSCLLEFECFQETLKSSPRECTSFADSILNISRLSKQLGLTLDTLVRLIPSHVEEKNRLIQKVFQHKDWENFPLTLIEHCLSEDTSLFESHFVELYKDRPDDTIIPLKLNRWLFWSSKSPAVFQILTAVLNEFLFVTKDKLSTLFIIRTFVKELSKLCESISADLVSLYPFKVQFLAALLTLDPDNLPENYRNIFIGKIVPCLSSLDELDRMILLSHFHSWHVYLKDNVSKKLFYI</sequence>